<proteinExistence type="predicted"/>
<dbReference type="SUPFAM" id="SSF51905">
    <property type="entry name" value="FAD/NAD(P)-binding domain"/>
    <property type="match status" value="1"/>
</dbReference>
<name>A0A2W2ETM9_9ACTN</name>
<evidence type="ECO:0000313" key="3">
    <source>
        <dbReference type="EMBL" id="PZG16890.1"/>
    </source>
</evidence>
<dbReference type="GO" id="GO:0071949">
    <property type="term" value="F:FAD binding"/>
    <property type="evidence" value="ECO:0007669"/>
    <property type="project" value="InterPro"/>
</dbReference>
<dbReference type="Proteomes" id="UP000248544">
    <property type="component" value="Unassembled WGS sequence"/>
</dbReference>
<feature type="domain" description="FAD-binding" evidence="2">
    <location>
        <begin position="72"/>
        <end position="163"/>
    </location>
</feature>
<feature type="compositionally biased region" description="Basic and acidic residues" evidence="1">
    <location>
        <begin position="30"/>
        <end position="39"/>
    </location>
</feature>
<protein>
    <recommendedName>
        <fullName evidence="2">FAD-binding domain-containing protein</fullName>
    </recommendedName>
</protein>
<dbReference type="Gene3D" id="3.50.50.60">
    <property type="entry name" value="FAD/NAD(P)-binding domain"/>
    <property type="match status" value="1"/>
</dbReference>
<feature type="region of interest" description="Disordered" evidence="1">
    <location>
        <begin position="1"/>
        <end position="70"/>
    </location>
</feature>
<comment type="caution">
    <text evidence="3">The sequence shown here is derived from an EMBL/GenBank/DDBJ whole genome shotgun (WGS) entry which is preliminary data.</text>
</comment>
<evidence type="ECO:0000259" key="2">
    <source>
        <dbReference type="Pfam" id="PF01494"/>
    </source>
</evidence>
<feature type="compositionally biased region" description="Low complexity" evidence="1">
    <location>
        <begin position="61"/>
        <end position="70"/>
    </location>
</feature>
<feature type="non-terminal residue" evidence="3">
    <location>
        <position position="234"/>
    </location>
</feature>
<feature type="region of interest" description="Disordered" evidence="1">
    <location>
        <begin position="169"/>
        <end position="234"/>
    </location>
</feature>
<evidence type="ECO:0000256" key="1">
    <source>
        <dbReference type="SAM" id="MobiDB-lite"/>
    </source>
</evidence>
<dbReference type="Pfam" id="PF01494">
    <property type="entry name" value="FAD_binding_3"/>
    <property type="match status" value="1"/>
</dbReference>
<reference evidence="3 4" key="1">
    <citation type="submission" date="2018-01" db="EMBL/GenBank/DDBJ databases">
        <title>Draft genome sequence of Sphaerisporangium sp. 7K107.</title>
        <authorList>
            <person name="Sahin N."/>
            <person name="Saygin H."/>
            <person name="Ay H."/>
        </authorList>
    </citation>
    <scope>NUCLEOTIDE SEQUENCE [LARGE SCALE GENOMIC DNA]</scope>
    <source>
        <strain evidence="3 4">7K107</strain>
    </source>
</reference>
<organism evidence="3 4">
    <name type="scientific">Spongiactinospora gelatinilytica</name>
    <dbReference type="NCBI Taxonomy" id="2666298"/>
    <lineage>
        <taxon>Bacteria</taxon>
        <taxon>Bacillati</taxon>
        <taxon>Actinomycetota</taxon>
        <taxon>Actinomycetes</taxon>
        <taxon>Streptosporangiales</taxon>
        <taxon>Streptosporangiaceae</taxon>
        <taxon>Spongiactinospora</taxon>
    </lineage>
</organism>
<keyword evidence="4" id="KW-1185">Reference proteome</keyword>
<feature type="compositionally biased region" description="Basic residues" evidence="1">
    <location>
        <begin position="40"/>
        <end position="49"/>
    </location>
</feature>
<dbReference type="Gene3D" id="3.30.70.2450">
    <property type="match status" value="1"/>
</dbReference>
<dbReference type="EMBL" id="POUA01000717">
    <property type="protein sequence ID" value="PZG16890.1"/>
    <property type="molecule type" value="Genomic_DNA"/>
</dbReference>
<accession>A0A2W2ETM9</accession>
<sequence>MSCLLDIDSSAPGGASASARPASPHVSHHNSTESDYCERTRHHRGRRGPGRAVDGGGAGPGRRATAGPGTGRAAFMLAHPQLRTEELLERHARALGAVIRRGHQVSGMSQDEQGVTLRVSGPDGEYGITADHVLGADGAGSTVRQAAGIDFSGTDSTVFGFLGGVELADPPERPGFGHNEQGGAGGVKCAGAGTPAPAVSGRPGPRSATAARRGSPDTARPGCRWPRSRPARRP</sequence>
<evidence type="ECO:0000313" key="4">
    <source>
        <dbReference type="Proteomes" id="UP000248544"/>
    </source>
</evidence>
<feature type="compositionally biased region" description="Low complexity" evidence="1">
    <location>
        <begin position="9"/>
        <end position="24"/>
    </location>
</feature>
<dbReference type="InterPro" id="IPR036188">
    <property type="entry name" value="FAD/NAD-bd_sf"/>
</dbReference>
<dbReference type="InterPro" id="IPR002938">
    <property type="entry name" value="FAD-bd"/>
</dbReference>
<gene>
    <name evidence="3" type="ORF">C1I98_38825</name>
</gene>
<dbReference type="AlphaFoldDB" id="A0A2W2ETM9"/>